<comment type="caution">
    <text evidence="1">The sequence shown here is derived from an EMBL/GenBank/DDBJ whole genome shotgun (WGS) entry which is preliminary data.</text>
</comment>
<protein>
    <submittedName>
        <fullName evidence="1">Uncharacterized protein</fullName>
    </submittedName>
</protein>
<proteinExistence type="predicted"/>
<evidence type="ECO:0000313" key="1">
    <source>
        <dbReference type="EMBL" id="RDI67921.1"/>
    </source>
</evidence>
<accession>A0A370ICU8</accession>
<gene>
    <name evidence="1" type="ORF">DFR76_102322</name>
</gene>
<evidence type="ECO:0000313" key="2">
    <source>
        <dbReference type="Proteomes" id="UP000254869"/>
    </source>
</evidence>
<dbReference type="EMBL" id="QQBC01000002">
    <property type="protein sequence ID" value="RDI67921.1"/>
    <property type="molecule type" value="Genomic_DNA"/>
</dbReference>
<name>A0A370ICU8_9NOCA</name>
<dbReference type="AlphaFoldDB" id="A0A370ICU8"/>
<organism evidence="1 2">
    <name type="scientific">Nocardia pseudobrasiliensis</name>
    <dbReference type="NCBI Taxonomy" id="45979"/>
    <lineage>
        <taxon>Bacteria</taxon>
        <taxon>Bacillati</taxon>
        <taxon>Actinomycetota</taxon>
        <taxon>Actinomycetes</taxon>
        <taxon>Mycobacteriales</taxon>
        <taxon>Nocardiaceae</taxon>
        <taxon>Nocardia</taxon>
    </lineage>
</organism>
<reference evidence="1 2" key="1">
    <citation type="submission" date="2018-07" db="EMBL/GenBank/DDBJ databases">
        <title>Genomic Encyclopedia of Type Strains, Phase IV (KMG-IV): sequencing the most valuable type-strain genomes for metagenomic binning, comparative biology and taxonomic classification.</title>
        <authorList>
            <person name="Goeker M."/>
        </authorList>
    </citation>
    <scope>NUCLEOTIDE SEQUENCE [LARGE SCALE GENOMIC DNA]</scope>
    <source>
        <strain evidence="1 2">DSM 44290</strain>
    </source>
</reference>
<sequence>MFEHDVLGELYAETVRYTQRHNDIDEPTARTQVREAVRYLTLVSAHPQALGGLFLPVEQQIDEVWHYLILQTREYTDLCENRLPGGHFIHHRSISYGDYGDRQSRETMLEQSLRWIPLYCGRFGDFDAEGARWWTMVRFLHEEMGYGLAEISALAPADATESR</sequence>
<dbReference type="RefSeq" id="WP_067992235.1">
    <property type="nucleotide sequence ID" value="NZ_QQBC01000002.1"/>
</dbReference>
<dbReference type="Proteomes" id="UP000254869">
    <property type="component" value="Unassembled WGS sequence"/>
</dbReference>
<dbReference type="STRING" id="1210086.GCA_001613105_00898"/>
<keyword evidence="2" id="KW-1185">Reference proteome</keyword>